<dbReference type="STRING" id="56484.A0A1Y2FE13"/>
<protein>
    <submittedName>
        <fullName evidence="6">Mss4-like protein</fullName>
    </submittedName>
</protein>
<evidence type="ECO:0000256" key="2">
    <source>
        <dbReference type="ARBA" id="ARBA00022723"/>
    </source>
</evidence>
<dbReference type="InterPro" id="IPR011057">
    <property type="entry name" value="Mss4-like_sf"/>
</dbReference>
<keyword evidence="4" id="KW-0456">Lyase</keyword>
<dbReference type="OMA" id="AMGYCHC"/>
<dbReference type="PROSITE" id="PS51891">
    <property type="entry name" value="CENP_V_GFA"/>
    <property type="match status" value="1"/>
</dbReference>
<dbReference type="RefSeq" id="XP_040725286.1">
    <property type="nucleotide sequence ID" value="XM_040867258.1"/>
</dbReference>
<evidence type="ECO:0000256" key="4">
    <source>
        <dbReference type="ARBA" id="ARBA00023239"/>
    </source>
</evidence>
<evidence type="ECO:0000313" key="6">
    <source>
        <dbReference type="EMBL" id="ORY82152.1"/>
    </source>
</evidence>
<organism evidence="6 7">
    <name type="scientific">Protomyces lactucae-debilis</name>
    <dbReference type="NCBI Taxonomy" id="2754530"/>
    <lineage>
        <taxon>Eukaryota</taxon>
        <taxon>Fungi</taxon>
        <taxon>Dikarya</taxon>
        <taxon>Ascomycota</taxon>
        <taxon>Taphrinomycotina</taxon>
        <taxon>Taphrinomycetes</taxon>
        <taxon>Taphrinales</taxon>
        <taxon>Protomycetaceae</taxon>
        <taxon>Protomyces</taxon>
    </lineage>
</organism>
<dbReference type="Pfam" id="PF04828">
    <property type="entry name" value="GFA"/>
    <property type="match status" value="1"/>
</dbReference>
<sequence>IEGGCFCGRVRYRAESVHMLLSAYCHCTNCQRLTAGTAVHSIHIEGDGKFDLLRPALAIDGKIQEFHLFSNTNKFRKRCVFCGTQFASWNADKKKWSIWASTVDRDSSGQIPEWLRAQHHMFYGTRRFSAFDELPKWIGYPEISERV</sequence>
<keyword evidence="7" id="KW-1185">Reference proteome</keyword>
<dbReference type="GO" id="GO:0046872">
    <property type="term" value="F:metal ion binding"/>
    <property type="evidence" value="ECO:0007669"/>
    <property type="project" value="UniProtKB-KW"/>
</dbReference>
<accession>A0A1Y2FE13</accession>
<evidence type="ECO:0000259" key="5">
    <source>
        <dbReference type="PROSITE" id="PS51891"/>
    </source>
</evidence>
<dbReference type="OrthoDB" id="2212170at2759"/>
<evidence type="ECO:0000256" key="3">
    <source>
        <dbReference type="ARBA" id="ARBA00022833"/>
    </source>
</evidence>
<feature type="domain" description="CENP-V/GFA" evidence="5">
    <location>
        <begin position="1"/>
        <end position="115"/>
    </location>
</feature>
<dbReference type="InterPro" id="IPR006913">
    <property type="entry name" value="CENP-V/GFA"/>
</dbReference>
<evidence type="ECO:0000256" key="1">
    <source>
        <dbReference type="ARBA" id="ARBA00005495"/>
    </source>
</evidence>
<feature type="non-terminal residue" evidence="6">
    <location>
        <position position="1"/>
    </location>
</feature>
<dbReference type="GeneID" id="63783857"/>
<dbReference type="PANTHER" id="PTHR33337">
    <property type="entry name" value="GFA DOMAIN-CONTAINING PROTEIN"/>
    <property type="match status" value="1"/>
</dbReference>
<comment type="similarity">
    <text evidence="1">Belongs to the Gfa family.</text>
</comment>
<dbReference type="Proteomes" id="UP000193685">
    <property type="component" value="Unassembled WGS sequence"/>
</dbReference>
<dbReference type="EMBL" id="MCFI01000010">
    <property type="protein sequence ID" value="ORY82152.1"/>
    <property type="molecule type" value="Genomic_DNA"/>
</dbReference>
<reference evidence="6 7" key="1">
    <citation type="submission" date="2016-07" db="EMBL/GenBank/DDBJ databases">
        <title>Pervasive Adenine N6-methylation of Active Genes in Fungi.</title>
        <authorList>
            <consortium name="DOE Joint Genome Institute"/>
            <person name="Mondo S.J."/>
            <person name="Dannebaum R.O."/>
            <person name="Kuo R.C."/>
            <person name="Labutti K."/>
            <person name="Haridas S."/>
            <person name="Kuo A."/>
            <person name="Salamov A."/>
            <person name="Ahrendt S.R."/>
            <person name="Lipzen A."/>
            <person name="Sullivan W."/>
            <person name="Andreopoulos W.B."/>
            <person name="Clum A."/>
            <person name="Lindquist E."/>
            <person name="Daum C."/>
            <person name="Ramamoorthy G.K."/>
            <person name="Gryganskyi A."/>
            <person name="Culley D."/>
            <person name="Magnuson J.K."/>
            <person name="James T.Y."/>
            <person name="O'Malley M.A."/>
            <person name="Stajich J.E."/>
            <person name="Spatafora J.W."/>
            <person name="Visel A."/>
            <person name="Grigoriev I.V."/>
        </authorList>
    </citation>
    <scope>NUCLEOTIDE SEQUENCE [LARGE SCALE GENOMIC DNA]</scope>
    <source>
        <strain evidence="6 7">12-1054</strain>
    </source>
</reference>
<dbReference type="GO" id="GO:0016846">
    <property type="term" value="F:carbon-sulfur lyase activity"/>
    <property type="evidence" value="ECO:0007669"/>
    <property type="project" value="InterPro"/>
</dbReference>
<proteinExistence type="inferred from homology"/>
<comment type="caution">
    <text evidence="6">The sequence shown here is derived from an EMBL/GenBank/DDBJ whole genome shotgun (WGS) entry which is preliminary data.</text>
</comment>
<dbReference type="PANTHER" id="PTHR33337:SF40">
    <property type="entry name" value="CENP-V_GFA DOMAIN-CONTAINING PROTEIN-RELATED"/>
    <property type="match status" value="1"/>
</dbReference>
<gene>
    <name evidence="6" type="ORF">BCR37DRAFT_337425</name>
</gene>
<dbReference type="Gene3D" id="3.90.1590.10">
    <property type="entry name" value="glutathione-dependent formaldehyde- activating enzyme (gfa)"/>
    <property type="match status" value="1"/>
</dbReference>
<dbReference type="AlphaFoldDB" id="A0A1Y2FE13"/>
<dbReference type="SUPFAM" id="SSF51316">
    <property type="entry name" value="Mss4-like"/>
    <property type="match status" value="1"/>
</dbReference>
<name>A0A1Y2FE13_PROLT</name>
<keyword evidence="2" id="KW-0479">Metal-binding</keyword>
<evidence type="ECO:0000313" key="7">
    <source>
        <dbReference type="Proteomes" id="UP000193685"/>
    </source>
</evidence>
<keyword evidence="3" id="KW-0862">Zinc</keyword>
<feature type="non-terminal residue" evidence="6">
    <location>
        <position position="147"/>
    </location>
</feature>